<evidence type="ECO:0000256" key="1">
    <source>
        <dbReference type="SAM" id="Phobius"/>
    </source>
</evidence>
<keyword evidence="3" id="KW-1185">Reference proteome</keyword>
<gene>
    <name evidence="2" type="ORF">QBC36DRAFT_373874</name>
</gene>
<reference evidence="2" key="2">
    <citation type="submission" date="2023-05" db="EMBL/GenBank/DDBJ databases">
        <authorList>
            <consortium name="Lawrence Berkeley National Laboratory"/>
            <person name="Steindorff A."/>
            <person name="Hensen N."/>
            <person name="Bonometti L."/>
            <person name="Westerberg I."/>
            <person name="Brannstrom I.O."/>
            <person name="Guillou S."/>
            <person name="Cros-Aarteil S."/>
            <person name="Calhoun S."/>
            <person name="Haridas S."/>
            <person name="Kuo A."/>
            <person name="Mondo S."/>
            <person name="Pangilinan J."/>
            <person name="Riley R."/>
            <person name="Labutti K."/>
            <person name="Andreopoulos B."/>
            <person name="Lipzen A."/>
            <person name="Chen C."/>
            <person name="Yanf M."/>
            <person name="Daum C."/>
            <person name="Ng V."/>
            <person name="Clum A."/>
            <person name="Ohm R."/>
            <person name="Martin F."/>
            <person name="Silar P."/>
            <person name="Natvig D."/>
            <person name="Lalanne C."/>
            <person name="Gautier V."/>
            <person name="Ament-Velasquez S.L."/>
            <person name="Kruys A."/>
            <person name="Hutchinson M.I."/>
            <person name="Powell A.J."/>
            <person name="Barry K."/>
            <person name="Miller A.N."/>
            <person name="Grigoriev I.V."/>
            <person name="Debuchy R."/>
            <person name="Gladieux P."/>
            <person name="Thoren M.H."/>
            <person name="Johannesson H."/>
        </authorList>
    </citation>
    <scope>NUCLEOTIDE SEQUENCE</scope>
    <source>
        <strain evidence="2">CBS 892.96</strain>
    </source>
</reference>
<evidence type="ECO:0000313" key="3">
    <source>
        <dbReference type="Proteomes" id="UP001302321"/>
    </source>
</evidence>
<dbReference type="AlphaFoldDB" id="A0AAN6WH35"/>
<reference evidence="2" key="1">
    <citation type="journal article" date="2023" name="Mol. Phylogenet. Evol.">
        <title>Genome-scale phylogeny and comparative genomics of the fungal order Sordariales.</title>
        <authorList>
            <person name="Hensen N."/>
            <person name="Bonometti L."/>
            <person name="Westerberg I."/>
            <person name="Brannstrom I.O."/>
            <person name="Guillou S."/>
            <person name="Cros-Aarteil S."/>
            <person name="Calhoun S."/>
            <person name="Haridas S."/>
            <person name="Kuo A."/>
            <person name="Mondo S."/>
            <person name="Pangilinan J."/>
            <person name="Riley R."/>
            <person name="LaButti K."/>
            <person name="Andreopoulos B."/>
            <person name="Lipzen A."/>
            <person name="Chen C."/>
            <person name="Yan M."/>
            <person name="Daum C."/>
            <person name="Ng V."/>
            <person name="Clum A."/>
            <person name="Steindorff A."/>
            <person name="Ohm R.A."/>
            <person name="Martin F."/>
            <person name="Silar P."/>
            <person name="Natvig D.O."/>
            <person name="Lalanne C."/>
            <person name="Gautier V."/>
            <person name="Ament-Velasquez S.L."/>
            <person name="Kruys A."/>
            <person name="Hutchinson M.I."/>
            <person name="Powell A.J."/>
            <person name="Barry K."/>
            <person name="Miller A.N."/>
            <person name="Grigoriev I.V."/>
            <person name="Debuchy R."/>
            <person name="Gladieux P."/>
            <person name="Hiltunen Thoren M."/>
            <person name="Johannesson H."/>
        </authorList>
    </citation>
    <scope>NUCLEOTIDE SEQUENCE</scope>
    <source>
        <strain evidence="2">CBS 892.96</strain>
    </source>
</reference>
<feature type="transmembrane region" description="Helical" evidence="1">
    <location>
        <begin position="236"/>
        <end position="257"/>
    </location>
</feature>
<accession>A0AAN6WH35</accession>
<dbReference type="EMBL" id="MU866083">
    <property type="protein sequence ID" value="KAK4181938.1"/>
    <property type="molecule type" value="Genomic_DNA"/>
</dbReference>
<keyword evidence="1" id="KW-0472">Membrane</keyword>
<organism evidence="2 3">
    <name type="scientific">Triangularia setosa</name>
    <dbReference type="NCBI Taxonomy" id="2587417"/>
    <lineage>
        <taxon>Eukaryota</taxon>
        <taxon>Fungi</taxon>
        <taxon>Dikarya</taxon>
        <taxon>Ascomycota</taxon>
        <taxon>Pezizomycotina</taxon>
        <taxon>Sordariomycetes</taxon>
        <taxon>Sordariomycetidae</taxon>
        <taxon>Sordariales</taxon>
        <taxon>Podosporaceae</taxon>
        <taxon>Triangularia</taxon>
    </lineage>
</organism>
<sequence length="279" mass="30669">MAWKGALPCSLVFAVGPCVRKAVRTEERGVEEHGQPHISFDPSMIWKIPKRYPANAGCFQAWQPCWVKSASRNMIGNWCCAKSLPLALAFTQMPPPDGAKSWEVVVSEKAFVEESYVSVSRNPLVIAKVKDRIRSSDALITSLCMIALQDDDFLPHRRDRVTKLAAFSAIGIQGREFVRVSDKHEAVADKILCHGVPQIDHSAIPVCYVGNINVMSLSADLTNKQWLSEAGSRSTVLGYVGPLIVCLVMPLVGFQICMADRYTQSGMSEKTACDGKVKV</sequence>
<evidence type="ECO:0000313" key="2">
    <source>
        <dbReference type="EMBL" id="KAK4181938.1"/>
    </source>
</evidence>
<comment type="caution">
    <text evidence="2">The sequence shown here is derived from an EMBL/GenBank/DDBJ whole genome shotgun (WGS) entry which is preliminary data.</text>
</comment>
<keyword evidence="1" id="KW-1133">Transmembrane helix</keyword>
<proteinExistence type="predicted"/>
<keyword evidence="1" id="KW-0812">Transmembrane</keyword>
<protein>
    <submittedName>
        <fullName evidence="2">Uncharacterized protein</fullName>
    </submittedName>
</protein>
<dbReference type="Proteomes" id="UP001302321">
    <property type="component" value="Unassembled WGS sequence"/>
</dbReference>
<name>A0AAN6WH35_9PEZI</name>